<proteinExistence type="predicted"/>
<dbReference type="EMBL" id="VFPM01000002">
    <property type="protein sequence ID" value="TQM62014.1"/>
    <property type="molecule type" value="Genomic_DNA"/>
</dbReference>
<evidence type="ECO:0000313" key="3">
    <source>
        <dbReference type="Proteomes" id="UP000316747"/>
    </source>
</evidence>
<protein>
    <recommendedName>
        <fullName evidence="4">Hemerythrin HHE cation binding domain-containing protein</fullName>
    </recommendedName>
</protein>
<gene>
    <name evidence="2" type="ORF">FBY41_2037</name>
</gene>
<accession>A0A543HUR6</accession>
<feature type="region of interest" description="Disordered" evidence="1">
    <location>
        <begin position="145"/>
        <end position="170"/>
    </location>
</feature>
<feature type="compositionally biased region" description="Low complexity" evidence="1">
    <location>
        <begin position="204"/>
        <end position="232"/>
    </location>
</feature>
<reference evidence="2 3" key="1">
    <citation type="submission" date="2019-06" db="EMBL/GenBank/DDBJ databases">
        <title>Genome sequencing of plant associated microbes to promote plant fitness in Sorghum bicolor and Oryza sativa.</title>
        <authorList>
            <person name="Coleman-Derr D."/>
        </authorList>
    </citation>
    <scope>NUCLEOTIDE SEQUENCE [LARGE SCALE GENOMIC DNA]</scope>
    <source>
        <strain evidence="2 3">KV-663</strain>
    </source>
</reference>
<evidence type="ECO:0000313" key="2">
    <source>
        <dbReference type="EMBL" id="TQM62014.1"/>
    </source>
</evidence>
<feature type="region of interest" description="Disordered" evidence="1">
    <location>
        <begin position="187"/>
        <end position="232"/>
    </location>
</feature>
<evidence type="ECO:0000256" key="1">
    <source>
        <dbReference type="SAM" id="MobiDB-lite"/>
    </source>
</evidence>
<sequence length="232" mass="24837">MQPRAAVADVVRVVARQHTRMRGLVCEVAQTTGAERAAASRWLSHYVVLHTVAEQLGLSREPSADVQRVVPRNGLLLELALGLAAAPPLEEAAICRCAAALEEAVVQHARAQERTILPRLLASWRAADLLRAGAAFEAADLLFDRGPSEQSEPTTPSAPPTPFTPIAPVAPTEVTWRRAVADIERLLGSGDDQQSRRDPRSVQPPAARTEMTTAATVAVTPTATVTTAVRRT</sequence>
<dbReference type="Proteomes" id="UP000316747">
    <property type="component" value="Unassembled WGS sequence"/>
</dbReference>
<dbReference type="AlphaFoldDB" id="A0A543HUR6"/>
<evidence type="ECO:0008006" key="4">
    <source>
        <dbReference type="Google" id="ProtNLM"/>
    </source>
</evidence>
<dbReference type="RefSeq" id="WP_141844062.1">
    <property type="nucleotide sequence ID" value="NZ_VFPM01000002.1"/>
</dbReference>
<name>A0A543HUR6_9MICO</name>
<feature type="compositionally biased region" description="Pro residues" evidence="1">
    <location>
        <begin position="156"/>
        <end position="165"/>
    </location>
</feature>
<organism evidence="2 3">
    <name type="scientific">Humibacillus xanthopallidus</name>
    <dbReference type="NCBI Taxonomy" id="412689"/>
    <lineage>
        <taxon>Bacteria</taxon>
        <taxon>Bacillati</taxon>
        <taxon>Actinomycetota</taxon>
        <taxon>Actinomycetes</taxon>
        <taxon>Micrococcales</taxon>
        <taxon>Intrasporangiaceae</taxon>
        <taxon>Humibacillus</taxon>
    </lineage>
</organism>
<comment type="caution">
    <text evidence="2">The sequence shown here is derived from an EMBL/GenBank/DDBJ whole genome shotgun (WGS) entry which is preliminary data.</text>
</comment>
<keyword evidence="3" id="KW-1185">Reference proteome</keyword>